<protein>
    <recommendedName>
        <fullName evidence="1">MMS22-like C-terminal domain-containing protein</fullName>
    </recommendedName>
</protein>
<dbReference type="GO" id="GO:0043596">
    <property type="term" value="C:nuclear replication fork"/>
    <property type="evidence" value="ECO:0007669"/>
    <property type="project" value="TreeGrafter"/>
</dbReference>
<name>A0AAN8BXC8_9TELE</name>
<reference evidence="2 3" key="1">
    <citation type="journal article" date="2023" name="Mol. Biol. Evol.">
        <title>Genomics of Secondarily Temperate Adaptation in the Only Non-Antarctic Icefish.</title>
        <authorList>
            <person name="Rivera-Colon A.G."/>
            <person name="Rayamajhi N."/>
            <person name="Minhas B.F."/>
            <person name="Madrigal G."/>
            <person name="Bilyk K.T."/>
            <person name="Yoon V."/>
            <person name="Hune M."/>
            <person name="Gregory S."/>
            <person name="Cheng C.H.C."/>
            <person name="Catchen J.M."/>
        </authorList>
    </citation>
    <scope>NUCLEOTIDE SEQUENCE [LARGE SCALE GENOMIC DNA]</scope>
    <source>
        <strain evidence="2">JC2023a</strain>
    </source>
</reference>
<organism evidence="2 3">
    <name type="scientific">Champsocephalus esox</name>
    <name type="common">pike icefish</name>
    <dbReference type="NCBI Taxonomy" id="159716"/>
    <lineage>
        <taxon>Eukaryota</taxon>
        <taxon>Metazoa</taxon>
        <taxon>Chordata</taxon>
        <taxon>Craniata</taxon>
        <taxon>Vertebrata</taxon>
        <taxon>Euteleostomi</taxon>
        <taxon>Actinopterygii</taxon>
        <taxon>Neopterygii</taxon>
        <taxon>Teleostei</taxon>
        <taxon>Neoteleostei</taxon>
        <taxon>Acanthomorphata</taxon>
        <taxon>Eupercaria</taxon>
        <taxon>Perciformes</taxon>
        <taxon>Notothenioidei</taxon>
        <taxon>Channichthyidae</taxon>
        <taxon>Champsocephalus</taxon>
    </lineage>
</organism>
<feature type="domain" description="MMS22-like C-terminal" evidence="1">
    <location>
        <begin position="1"/>
        <end position="105"/>
    </location>
</feature>
<dbReference type="PANTHER" id="PTHR28547">
    <property type="entry name" value="PROTEIN MMS22-LIKE"/>
    <property type="match status" value="1"/>
</dbReference>
<dbReference type="GO" id="GO:0000724">
    <property type="term" value="P:double-strand break repair via homologous recombination"/>
    <property type="evidence" value="ECO:0007669"/>
    <property type="project" value="InterPro"/>
</dbReference>
<dbReference type="AlphaFoldDB" id="A0AAN8BXC8"/>
<keyword evidence="3" id="KW-1185">Reference proteome</keyword>
<sequence>MLVNEPQVRKTSTDALQLVVERCAAASTEGPSDQMITVLGSFVGENEGVYDRQVYSVLETVAVLDPSVVQALIPNLSISLRNTEHKRGLGRNIASRTAYRKLLCLLGESGQAEITSLEAE</sequence>
<gene>
    <name evidence="2" type="ORF">CesoFtcFv8_013163</name>
</gene>
<comment type="caution">
    <text evidence="2">The sequence shown here is derived from an EMBL/GenBank/DDBJ whole genome shotgun (WGS) entry which is preliminary data.</text>
</comment>
<evidence type="ECO:0000313" key="3">
    <source>
        <dbReference type="Proteomes" id="UP001335648"/>
    </source>
</evidence>
<dbReference type="Pfam" id="PF14911">
    <property type="entry name" value="MMS22L_C"/>
    <property type="match status" value="1"/>
</dbReference>
<dbReference type="PANTHER" id="PTHR28547:SF1">
    <property type="entry name" value="PROTEIN MMS22-LIKE"/>
    <property type="match status" value="1"/>
</dbReference>
<accession>A0AAN8BXC8</accession>
<dbReference type="Proteomes" id="UP001335648">
    <property type="component" value="Unassembled WGS sequence"/>
</dbReference>
<evidence type="ECO:0000313" key="2">
    <source>
        <dbReference type="EMBL" id="KAK5892812.1"/>
    </source>
</evidence>
<dbReference type="InterPro" id="IPR042320">
    <property type="entry name" value="MMS22-like"/>
</dbReference>
<dbReference type="EMBL" id="JAULUE010002055">
    <property type="protein sequence ID" value="KAK5892812.1"/>
    <property type="molecule type" value="Genomic_DNA"/>
</dbReference>
<evidence type="ECO:0000259" key="1">
    <source>
        <dbReference type="Pfam" id="PF14911"/>
    </source>
</evidence>
<dbReference type="InterPro" id="IPR029424">
    <property type="entry name" value="MMS22L_C"/>
</dbReference>
<dbReference type="GO" id="GO:0031297">
    <property type="term" value="P:replication fork processing"/>
    <property type="evidence" value="ECO:0007669"/>
    <property type="project" value="InterPro"/>
</dbReference>
<proteinExistence type="predicted"/>